<keyword evidence="5 6" id="KW-0472">Membrane</keyword>
<evidence type="ECO:0000313" key="9">
    <source>
        <dbReference type="Proteomes" id="UP000694300"/>
    </source>
</evidence>
<protein>
    <submittedName>
        <fullName evidence="8">PLDc N-terminal domain-containing protein</fullName>
    </submittedName>
</protein>
<reference evidence="8 9" key="1">
    <citation type="submission" date="2020-11" db="EMBL/GenBank/DDBJ databases">
        <title>Pseudonocardia abyssalis sp. nov. and Pseudonocardia oceani sp. nov., description and phylogenomic analysis of two novel actinomycetes isolated from the deep Southern Ocean.</title>
        <authorList>
            <person name="Parra J."/>
        </authorList>
    </citation>
    <scope>NUCLEOTIDE SEQUENCE [LARGE SCALE GENOMIC DNA]</scope>
    <source>
        <strain evidence="9">KRD185</strain>
    </source>
</reference>
<dbReference type="Proteomes" id="UP000694300">
    <property type="component" value="Unassembled WGS sequence"/>
</dbReference>
<evidence type="ECO:0000256" key="5">
    <source>
        <dbReference type="ARBA" id="ARBA00023136"/>
    </source>
</evidence>
<keyword evidence="9" id="KW-1185">Reference proteome</keyword>
<dbReference type="EMBL" id="JADQDF010000001">
    <property type="protein sequence ID" value="MBW0131671.1"/>
    <property type="molecule type" value="Genomic_DNA"/>
</dbReference>
<name>A0ABS6UHE2_9PSEU</name>
<evidence type="ECO:0000256" key="1">
    <source>
        <dbReference type="ARBA" id="ARBA00004651"/>
    </source>
</evidence>
<sequence>MEVRRQRWRDLTPWRRTEISAAAAVQLALLVAALRDLLRRPAAELTAPKAVWVAACFVNFVGPLAYFAAGRRRPGRS</sequence>
<evidence type="ECO:0000256" key="3">
    <source>
        <dbReference type="ARBA" id="ARBA00022692"/>
    </source>
</evidence>
<dbReference type="RefSeq" id="WP_218591112.1">
    <property type="nucleotide sequence ID" value="NZ_JADQDE010000072.1"/>
</dbReference>
<feature type="transmembrane region" description="Helical" evidence="6">
    <location>
        <begin position="50"/>
        <end position="69"/>
    </location>
</feature>
<comment type="subcellular location">
    <subcellularLocation>
        <location evidence="1">Cell membrane</location>
        <topology evidence="1">Multi-pass membrane protein</topology>
    </subcellularLocation>
</comment>
<keyword evidence="4 6" id="KW-1133">Transmembrane helix</keyword>
<keyword evidence="2" id="KW-1003">Cell membrane</keyword>
<keyword evidence="3 6" id="KW-0812">Transmembrane</keyword>
<accession>A0ABS6UHE2</accession>
<comment type="caution">
    <text evidence="8">The sequence shown here is derived from an EMBL/GenBank/DDBJ whole genome shotgun (WGS) entry which is preliminary data.</text>
</comment>
<evidence type="ECO:0000313" key="8">
    <source>
        <dbReference type="EMBL" id="MBW0131671.1"/>
    </source>
</evidence>
<organism evidence="8 9">
    <name type="scientific">Pseudonocardia oceani</name>
    <dbReference type="NCBI Taxonomy" id="2792013"/>
    <lineage>
        <taxon>Bacteria</taxon>
        <taxon>Bacillati</taxon>
        <taxon>Actinomycetota</taxon>
        <taxon>Actinomycetes</taxon>
        <taxon>Pseudonocardiales</taxon>
        <taxon>Pseudonocardiaceae</taxon>
        <taxon>Pseudonocardia</taxon>
    </lineage>
</organism>
<evidence type="ECO:0000256" key="6">
    <source>
        <dbReference type="SAM" id="Phobius"/>
    </source>
</evidence>
<feature type="domain" description="Cardiolipin synthase N-terminal" evidence="7">
    <location>
        <begin position="28"/>
        <end position="71"/>
    </location>
</feature>
<dbReference type="Pfam" id="PF13396">
    <property type="entry name" value="PLDc_N"/>
    <property type="match status" value="1"/>
</dbReference>
<proteinExistence type="predicted"/>
<evidence type="ECO:0000256" key="4">
    <source>
        <dbReference type="ARBA" id="ARBA00022989"/>
    </source>
</evidence>
<evidence type="ECO:0000259" key="7">
    <source>
        <dbReference type="Pfam" id="PF13396"/>
    </source>
</evidence>
<gene>
    <name evidence="8" type="ORF">I4I82_28935</name>
</gene>
<feature type="transmembrane region" description="Helical" evidence="6">
    <location>
        <begin position="21"/>
        <end position="38"/>
    </location>
</feature>
<evidence type="ECO:0000256" key="2">
    <source>
        <dbReference type="ARBA" id="ARBA00022475"/>
    </source>
</evidence>
<dbReference type="InterPro" id="IPR027379">
    <property type="entry name" value="CLS_N"/>
</dbReference>